<feature type="compositionally biased region" description="Basic and acidic residues" evidence="16">
    <location>
        <begin position="423"/>
        <end position="432"/>
    </location>
</feature>
<keyword evidence="21" id="KW-1185">Reference proteome</keyword>
<reference evidence="20 21" key="1">
    <citation type="submission" date="2023-07" db="EMBL/GenBank/DDBJ databases">
        <title>Genomic Encyclopedia of Type Strains, Phase IV (KMG-IV): sequencing the most valuable type-strain genomes for metagenomic binning, comparative biology and taxonomic classification.</title>
        <authorList>
            <person name="Goeker M."/>
        </authorList>
    </citation>
    <scope>NUCLEOTIDE SEQUENCE [LARGE SCALE GENOMIC DNA]</scope>
    <source>
        <strain evidence="20 21">DSM 19154</strain>
    </source>
</reference>
<evidence type="ECO:0000256" key="14">
    <source>
        <dbReference type="ARBA" id="ARBA00034000"/>
    </source>
</evidence>
<dbReference type="InterPro" id="IPR001460">
    <property type="entry name" value="PCN-bd_Tpept"/>
</dbReference>
<comment type="catalytic activity">
    <reaction evidence="14">
        <text>Preferential cleavage: (Ac)2-L-Lys-D-Ala-|-D-Ala. Also transpeptidation of peptidyl-alanyl moieties that are N-acyl substituents of D-alanine.</text>
        <dbReference type="EC" id="3.4.16.4"/>
    </reaction>
</comment>
<evidence type="ECO:0000256" key="4">
    <source>
        <dbReference type="ARBA" id="ARBA00022676"/>
    </source>
</evidence>
<evidence type="ECO:0000313" key="21">
    <source>
        <dbReference type="Proteomes" id="UP001225034"/>
    </source>
</evidence>
<dbReference type="PANTHER" id="PTHR32282">
    <property type="entry name" value="BINDING PROTEIN TRANSPEPTIDASE, PUTATIVE-RELATED"/>
    <property type="match status" value="1"/>
</dbReference>
<protein>
    <submittedName>
        <fullName evidence="20">Penicillin-binding protein</fullName>
    </submittedName>
</protein>
<organism evidence="20 21">
    <name type="scientific">Alkalicoccobacillus murimartini</name>
    <dbReference type="NCBI Taxonomy" id="171685"/>
    <lineage>
        <taxon>Bacteria</taxon>
        <taxon>Bacillati</taxon>
        <taxon>Bacillota</taxon>
        <taxon>Bacilli</taxon>
        <taxon>Bacillales</taxon>
        <taxon>Bacillaceae</taxon>
        <taxon>Alkalicoccobacillus</taxon>
    </lineage>
</organism>
<evidence type="ECO:0000256" key="7">
    <source>
        <dbReference type="ARBA" id="ARBA00022801"/>
    </source>
</evidence>
<dbReference type="InterPro" id="IPR036950">
    <property type="entry name" value="PBP_transglycosylase"/>
</dbReference>
<keyword evidence="3" id="KW-0645">Protease</keyword>
<dbReference type="SUPFAM" id="SSF53955">
    <property type="entry name" value="Lysozyme-like"/>
    <property type="match status" value="1"/>
</dbReference>
<feature type="domain" description="Glycosyl transferase family 51" evidence="19">
    <location>
        <begin position="96"/>
        <end position="280"/>
    </location>
</feature>
<feature type="compositionally biased region" description="Acidic residues" evidence="16">
    <location>
        <begin position="900"/>
        <end position="943"/>
    </location>
</feature>
<comment type="catalytic activity">
    <reaction evidence="15">
        <text>[GlcNAc-(1-&gt;4)-Mur2Ac(oyl-L-Ala-gamma-D-Glu-L-Lys-D-Ala-D-Ala)](n)-di-trans,octa-cis-undecaprenyl diphosphate + beta-D-GlcNAc-(1-&gt;4)-Mur2Ac(oyl-L-Ala-gamma-D-Glu-L-Lys-D-Ala-D-Ala)-di-trans,octa-cis-undecaprenyl diphosphate = [GlcNAc-(1-&gt;4)-Mur2Ac(oyl-L-Ala-gamma-D-Glu-L-Lys-D-Ala-D-Ala)](n+1)-di-trans,octa-cis-undecaprenyl diphosphate + di-trans,octa-cis-undecaprenyl diphosphate + H(+)</text>
        <dbReference type="Rhea" id="RHEA:23708"/>
        <dbReference type="Rhea" id="RHEA-COMP:9602"/>
        <dbReference type="Rhea" id="RHEA-COMP:9603"/>
        <dbReference type="ChEBI" id="CHEBI:15378"/>
        <dbReference type="ChEBI" id="CHEBI:58405"/>
        <dbReference type="ChEBI" id="CHEBI:60033"/>
        <dbReference type="ChEBI" id="CHEBI:78435"/>
        <dbReference type="EC" id="2.4.99.28"/>
    </reaction>
</comment>
<comment type="caution">
    <text evidence="20">The sequence shown here is derived from an EMBL/GenBank/DDBJ whole genome shotgun (WGS) entry which is preliminary data.</text>
</comment>
<dbReference type="PANTHER" id="PTHR32282:SF32">
    <property type="entry name" value="PENICILLIN-BINDING PROTEIN 2A"/>
    <property type="match status" value="1"/>
</dbReference>
<keyword evidence="12" id="KW-0511">Multifunctional enzyme</keyword>
<evidence type="ECO:0000256" key="5">
    <source>
        <dbReference type="ARBA" id="ARBA00022679"/>
    </source>
</evidence>
<accession>A0ABT9YJV4</accession>
<feature type="domain" description="Penicillin-binding protein transpeptidase" evidence="18">
    <location>
        <begin position="405"/>
        <end position="646"/>
    </location>
</feature>
<keyword evidence="2" id="KW-0121">Carboxypeptidase</keyword>
<keyword evidence="7" id="KW-0378">Hydrolase</keyword>
<evidence type="ECO:0000256" key="8">
    <source>
        <dbReference type="ARBA" id="ARBA00022960"/>
    </source>
</evidence>
<dbReference type="Gene3D" id="1.10.3810.10">
    <property type="entry name" value="Biosynthetic peptidoglycan transglycosylase-like"/>
    <property type="match status" value="1"/>
</dbReference>
<dbReference type="InterPro" id="IPR023346">
    <property type="entry name" value="Lysozyme-like_dom_sf"/>
</dbReference>
<keyword evidence="9" id="KW-0573">Peptidoglycan synthesis</keyword>
<dbReference type="InterPro" id="IPR001264">
    <property type="entry name" value="Glyco_trans_51"/>
</dbReference>
<evidence type="ECO:0000256" key="1">
    <source>
        <dbReference type="ARBA" id="ARBA00022475"/>
    </source>
</evidence>
<keyword evidence="4" id="KW-0328">Glycosyltransferase</keyword>
<dbReference type="InterPro" id="IPR012338">
    <property type="entry name" value="Beta-lactam/transpept-like"/>
</dbReference>
<evidence type="ECO:0000256" key="10">
    <source>
        <dbReference type="ARBA" id="ARBA00022989"/>
    </source>
</evidence>
<keyword evidence="6 17" id="KW-0812">Transmembrane</keyword>
<evidence type="ECO:0000256" key="17">
    <source>
        <dbReference type="SAM" id="Phobius"/>
    </source>
</evidence>
<evidence type="ECO:0000256" key="6">
    <source>
        <dbReference type="ARBA" id="ARBA00022692"/>
    </source>
</evidence>
<proteinExistence type="predicted"/>
<feature type="compositionally biased region" description="Polar residues" evidence="16">
    <location>
        <begin position="433"/>
        <end position="445"/>
    </location>
</feature>
<gene>
    <name evidence="20" type="ORF">J2S05_002952</name>
</gene>
<evidence type="ECO:0000256" key="15">
    <source>
        <dbReference type="ARBA" id="ARBA00049902"/>
    </source>
</evidence>
<keyword evidence="1" id="KW-1003">Cell membrane</keyword>
<dbReference type="RefSeq" id="WP_306983965.1">
    <property type="nucleotide sequence ID" value="NZ_JAUSUA010000004.1"/>
</dbReference>
<feature type="region of interest" description="Disordered" evidence="16">
    <location>
        <begin position="423"/>
        <end position="445"/>
    </location>
</feature>
<evidence type="ECO:0000256" key="2">
    <source>
        <dbReference type="ARBA" id="ARBA00022645"/>
    </source>
</evidence>
<dbReference type="InterPro" id="IPR050396">
    <property type="entry name" value="Glycosyltr_51/Transpeptidase"/>
</dbReference>
<dbReference type="Proteomes" id="UP001225034">
    <property type="component" value="Unassembled WGS sequence"/>
</dbReference>
<keyword evidence="10 17" id="KW-1133">Transmembrane helix</keyword>
<keyword evidence="13" id="KW-0961">Cell wall biogenesis/degradation</keyword>
<keyword evidence="11 17" id="KW-0472">Membrane</keyword>
<evidence type="ECO:0000259" key="19">
    <source>
        <dbReference type="Pfam" id="PF00912"/>
    </source>
</evidence>
<dbReference type="EMBL" id="JAUSUA010000004">
    <property type="protein sequence ID" value="MDQ0208143.1"/>
    <property type="molecule type" value="Genomic_DNA"/>
</dbReference>
<evidence type="ECO:0000256" key="3">
    <source>
        <dbReference type="ARBA" id="ARBA00022670"/>
    </source>
</evidence>
<keyword evidence="5" id="KW-0808">Transferase</keyword>
<evidence type="ECO:0000256" key="11">
    <source>
        <dbReference type="ARBA" id="ARBA00023136"/>
    </source>
</evidence>
<dbReference type="Pfam" id="PF00912">
    <property type="entry name" value="Transgly"/>
    <property type="match status" value="1"/>
</dbReference>
<name>A0ABT9YJV4_9BACI</name>
<evidence type="ECO:0000259" key="18">
    <source>
        <dbReference type="Pfam" id="PF00905"/>
    </source>
</evidence>
<dbReference type="SUPFAM" id="SSF56601">
    <property type="entry name" value="beta-lactamase/transpeptidase-like"/>
    <property type="match status" value="1"/>
</dbReference>
<feature type="transmembrane region" description="Helical" evidence="17">
    <location>
        <begin position="33"/>
        <end position="61"/>
    </location>
</feature>
<dbReference type="Gene3D" id="3.40.710.10">
    <property type="entry name" value="DD-peptidase/beta-lactamase superfamily"/>
    <property type="match status" value="1"/>
</dbReference>
<evidence type="ECO:0000256" key="13">
    <source>
        <dbReference type="ARBA" id="ARBA00023316"/>
    </source>
</evidence>
<dbReference type="Gene3D" id="2.60.40.10">
    <property type="entry name" value="Immunoglobulins"/>
    <property type="match status" value="1"/>
</dbReference>
<keyword evidence="8" id="KW-0133">Cell shape</keyword>
<evidence type="ECO:0000256" key="12">
    <source>
        <dbReference type="ARBA" id="ARBA00023268"/>
    </source>
</evidence>
<feature type="region of interest" description="Disordered" evidence="16">
    <location>
        <begin position="883"/>
        <end position="943"/>
    </location>
</feature>
<dbReference type="Pfam" id="PF00905">
    <property type="entry name" value="Transpeptidase"/>
    <property type="match status" value="1"/>
</dbReference>
<sequence length="943" mass="103815">MSMFSRVKERIHVLYKKLDDIQLFRRIGITYQVFWNLFLLFIVFGTMSLFFVGGTAAGYFASLVKDEPLQNAEEMTTKIHNYEETSQVFFAGDTYMGELPSDLERHEVALDDISDYVKQAIIATEDEYFYEHEGVVPKAIMRATYQELANASTQTGGSTLTQQLIKQQILTSEVSFDRKATEILLAMRLEHFMSKEDILEAYLNVVPFGRNASGNQIAGVQSAAIGIFGVDAKDLNLAQSAFIAGLPQSPFGYTPFLSDGAVKESIDPALNRMSTVLNRMESEGYISDEELQDSLDYDIQGDFTDRTPPITEKYHYLTNEILRRATPVIAQAKMEEDGVNLDEMSDAKRAETLESYAAAASYDLSNSGYRIHTTINQDIYDEMQSAVKNDNLFGPEKKGEQEEVGAVLQDNKTGAIIGFVGGREEGSPDKQFNHATQANRPTGSTMKPLLGYAPAMEIGAVQPGLVVPDTPMNYKSNGKPINNFDRSHKGLQSVRKSLAQSRNVPAVRAANTVAHESARETLQKLGIPINSEQPHESSVLGTIDMSVEENTNAYSTFGNGGKRVESYMIERIEKVDGEVVFEHEAKETDVFTPETNFLTIDMMRDVLKTGGTASSVPGNLNFSADWAGKTGTTQDTQDSWFVATNPNVTLGVWIGYDSNHSIETTVNGLRYGPRNQKIWSDIANAAYSVDSELMAPSESFNQPEGVVSRKICSLTGAAPSKACEEADLVTTDLFNKKFLPDSSDDLKSERYVTINGKNYKARSETPDEFTQRGLSLSGDLFGVGNISSYLPDSVDGIVADEEAPENGNTPGKVSGVSLNGDSLSWSKHDASDIVGYRIYRADDGSDDFKSVQAVRGNESTDFNVGSGKHAFYVTAVDSIGNESSASDIVEADDWTSREDAEQEQNDDSDNESEENEDETENDDSSDENNEDDENSEEDSNEDE</sequence>
<evidence type="ECO:0000256" key="9">
    <source>
        <dbReference type="ARBA" id="ARBA00022984"/>
    </source>
</evidence>
<dbReference type="InterPro" id="IPR013783">
    <property type="entry name" value="Ig-like_fold"/>
</dbReference>
<evidence type="ECO:0000256" key="16">
    <source>
        <dbReference type="SAM" id="MobiDB-lite"/>
    </source>
</evidence>
<evidence type="ECO:0000313" key="20">
    <source>
        <dbReference type="EMBL" id="MDQ0208143.1"/>
    </source>
</evidence>